<dbReference type="GO" id="GO:0008803">
    <property type="term" value="F:bis(5'-nucleosyl)-tetraphosphatase (symmetrical) activity"/>
    <property type="evidence" value="ECO:0007669"/>
    <property type="project" value="UniProtKB-EC"/>
</dbReference>
<organism evidence="10 11">
    <name type="scientific">Alcanivorax quisquiliarum</name>
    <dbReference type="NCBI Taxonomy" id="2933565"/>
    <lineage>
        <taxon>Bacteria</taxon>
        <taxon>Pseudomonadati</taxon>
        <taxon>Pseudomonadota</taxon>
        <taxon>Gammaproteobacteria</taxon>
        <taxon>Oceanospirillales</taxon>
        <taxon>Alcanivoracaceae</taxon>
        <taxon>Alcanivorax</taxon>
    </lineage>
</organism>
<dbReference type="InterPro" id="IPR029052">
    <property type="entry name" value="Metallo-depent_PP-like"/>
</dbReference>
<dbReference type="CDD" id="cd07422">
    <property type="entry name" value="MPP_ApaH"/>
    <property type="match status" value="1"/>
</dbReference>
<name>A0ABT0E6H3_9GAMM</name>
<reference evidence="10" key="1">
    <citation type="submission" date="2022-04" db="EMBL/GenBank/DDBJ databases">
        <title>Alcanivorax sp. CY1518 draft genome sequence.</title>
        <authorList>
            <person name="Zhao G."/>
            <person name="An M."/>
        </authorList>
    </citation>
    <scope>NUCLEOTIDE SEQUENCE</scope>
    <source>
        <strain evidence="10">CY1518</strain>
    </source>
</reference>
<dbReference type="RefSeq" id="WP_246950772.1">
    <property type="nucleotide sequence ID" value="NZ_JALKII010000003.1"/>
</dbReference>
<evidence type="ECO:0000256" key="4">
    <source>
        <dbReference type="ARBA" id="ARBA00022801"/>
    </source>
</evidence>
<feature type="domain" description="Calcineurin-like phosphoesterase" evidence="9">
    <location>
        <begin position="1"/>
        <end position="125"/>
    </location>
</feature>
<proteinExistence type="inferred from homology"/>
<comment type="similarity">
    <text evidence="2">Belongs to the Ap4A hydrolase family.</text>
</comment>
<dbReference type="EMBL" id="JALKII010000003">
    <property type="protein sequence ID" value="MCK0537392.1"/>
    <property type="molecule type" value="Genomic_DNA"/>
</dbReference>
<dbReference type="PIRSF" id="PIRSF000903">
    <property type="entry name" value="B5n-ttraPtase_sm"/>
    <property type="match status" value="1"/>
</dbReference>
<dbReference type="NCBIfam" id="NF001204">
    <property type="entry name" value="PRK00166.1"/>
    <property type="match status" value="1"/>
</dbReference>
<dbReference type="PANTHER" id="PTHR40942:SF4">
    <property type="entry name" value="CYTOCHROME C5"/>
    <property type="match status" value="1"/>
</dbReference>
<protein>
    <recommendedName>
        <fullName evidence="3">bis(5'-nucleosyl)-tetraphosphatase (symmetrical)</fullName>
        <ecNumber evidence="3">3.6.1.41</ecNumber>
    </recommendedName>
    <alternativeName>
        <fullName evidence="6">Ap4A hydrolase</fullName>
    </alternativeName>
    <alternativeName>
        <fullName evidence="5">Diadenosine 5',5'''-P1,P4-tetraphosphate pyrophosphohydrolase</fullName>
    </alternativeName>
    <alternativeName>
        <fullName evidence="7">Diadenosine tetraphosphatase</fullName>
    </alternativeName>
</protein>
<evidence type="ECO:0000313" key="10">
    <source>
        <dbReference type="EMBL" id="MCK0537392.1"/>
    </source>
</evidence>
<keyword evidence="4 10" id="KW-0378">Hydrolase</keyword>
<dbReference type="InterPro" id="IPR004843">
    <property type="entry name" value="Calcineurin-like_PHP"/>
</dbReference>
<evidence type="ECO:0000256" key="8">
    <source>
        <dbReference type="ARBA" id="ARBA00049417"/>
    </source>
</evidence>
<evidence type="ECO:0000259" key="9">
    <source>
        <dbReference type="Pfam" id="PF00149"/>
    </source>
</evidence>
<dbReference type="Proteomes" id="UP001165524">
    <property type="component" value="Unassembled WGS sequence"/>
</dbReference>
<sequence>MSTYVIGDLQGCLSAFQCLLEKIDFDPARDQLLLAGDLVARGEDSLGTLRLVYQLRDCTRAVLGNHDLHLLALAAGAAPLRKKERDLTPILDAPDRDALLGWLRHQPLALHLPRHNSVLTHAGLPPGWTVAQTLARAAEVEAALRGPDAEDFYHAMYGNSPSAWSEQLTGTTRLRVITNYLTRMRFVDAEGALDLASKGEADAPPEGFMPWFLHPARQDTGIRVLFGHWAALAGNVPASANVAALDTGCVWGGCLTALRLEDNQRLHCDCSR</sequence>
<evidence type="ECO:0000256" key="7">
    <source>
        <dbReference type="ARBA" id="ARBA00033210"/>
    </source>
</evidence>
<evidence type="ECO:0000256" key="2">
    <source>
        <dbReference type="ARBA" id="ARBA00005419"/>
    </source>
</evidence>
<evidence type="ECO:0000256" key="3">
    <source>
        <dbReference type="ARBA" id="ARBA00012506"/>
    </source>
</evidence>
<dbReference type="NCBIfam" id="TIGR00668">
    <property type="entry name" value="apaH"/>
    <property type="match status" value="1"/>
</dbReference>
<comment type="caution">
    <text evidence="10">The sequence shown here is derived from an EMBL/GenBank/DDBJ whole genome shotgun (WGS) entry which is preliminary data.</text>
</comment>
<comment type="catalytic activity">
    <reaction evidence="8">
        <text>P(1),P(4)-bis(5'-adenosyl) tetraphosphate + H2O = 2 ADP + 2 H(+)</text>
        <dbReference type="Rhea" id="RHEA:24252"/>
        <dbReference type="ChEBI" id="CHEBI:15377"/>
        <dbReference type="ChEBI" id="CHEBI:15378"/>
        <dbReference type="ChEBI" id="CHEBI:58141"/>
        <dbReference type="ChEBI" id="CHEBI:456216"/>
        <dbReference type="EC" id="3.6.1.41"/>
    </reaction>
</comment>
<keyword evidence="11" id="KW-1185">Reference proteome</keyword>
<gene>
    <name evidence="10" type="ORF">MU846_06665</name>
</gene>
<dbReference type="PANTHER" id="PTHR40942">
    <property type="match status" value="1"/>
</dbReference>
<dbReference type="SUPFAM" id="SSF56300">
    <property type="entry name" value="Metallo-dependent phosphatases"/>
    <property type="match status" value="1"/>
</dbReference>
<evidence type="ECO:0000256" key="5">
    <source>
        <dbReference type="ARBA" id="ARBA00031248"/>
    </source>
</evidence>
<dbReference type="InterPro" id="IPR004617">
    <property type="entry name" value="ApaH"/>
</dbReference>
<evidence type="ECO:0000256" key="1">
    <source>
        <dbReference type="ARBA" id="ARBA00003413"/>
    </source>
</evidence>
<dbReference type="EC" id="3.6.1.41" evidence="3"/>
<dbReference type="Gene3D" id="3.60.21.10">
    <property type="match status" value="1"/>
</dbReference>
<evidence type="ECO:0000256" key="6">
    <source>
        <dbReference type="ARBA" id="ARBA00032248"/>
    </source>
</evidence>
<comment type="function">
    <text evidence="1">Hydrolyzes diadenosine 5',5'''-P1,P4-tetraphosphate to yield ADP.</text>
</comment>
<accession>A0ABT0E6H3</accession>
<evidence type="ECO:0000313" key="11">
    <source>
        <dbReference type="Proteomes" id="UP001165524"/>
    </source>
</evidence>
<dbReference type="Pfam" id="PF00149">
    <property type="entry name" value="Metallophos"/>
    <property type="match status" value="1"/>
</dbReference>